<evidence type="ECO:0000313" key="12">
    <source>
        <dbReference type="EMBL" id="MXO99488.1"/>
    </source>
</evidence>
<evidence type="ECO:0000256" key="5">
    <source>
        <dbReference type="ARBA" id="ARBA00022519"/>
    </source>
</evidence>
<dbReference type="GO" id="GO:0005886">
    <property type="term" value="C:plasma membrane"/>
    <property type="evidence" value="ECO:0007669"/>
    <property type="project" value="UniProtKB-SubCell"/>
</dbReference>
<dbReference type="OrthoDB" id="9807350at2"/>
<keyword evidence="13" id="KW-1185">Reference proteome</keyword>
<proteinExistence type="inferred from homology"/>
<dbReference type="GO" id="GO:0009636">
    <property type="term" value="P:response to toxic substance"/>
    <property type="evidence" value="ECO:0007669"/>
    <property type="project" value="UniProtKB-ARBA"/>
</dbReference>
<gene>
    <name evidence="12" type="ORF">GRI97_10860</name>
</gene>
<feature type="transmembrane region" description="Helical" evidence="9">
    <location>
        <begin position="961"/>
        <end position="982"/>
    </location>
</feature>
<dbReference type="Proteomes" id="UP000469430">
    <property type="component" value="Unassembled WGS sequence"/>
</dbReference>
<evidence type="ECO:0000256" key="10">
    <source>
        <dbReference type="SAM" id="MobiDB-lite"/>
    </source>
</evidence>
<dbReference type="Pfam" id="PF00873">
    <property type="entry name" value="ACR_tran"/>
    <property type="match status" value="1"/>
</dbReference>
<feature type="transmembrane region" description="Helical" evidence="9">
    <location>
        <begin position="366"/>
        <end position="386"/>
    </location>
</feature>
<dbReference type="FunFam" id="1.20.1640.10:FF:000001">
    <property type="entry name" value="Efflux pump membrane transporter"/>
    <property type="match status" value="1"/>
</dbReference>
<feature type="transmembrane region" description="Helical" evidence="9">
    <location>
        <begin position="438"/>
        <end position="458"/>
    </location>
</feature>
<organism evidence="12 13">
    <name type="scientific">Croceibacterium xixiisoli</name>
    <dbReference type="NCBI Taxonomy" id="1476466"/>
    <lineage>
        <taxon>Bacteria</taxon>
        <taxon>Pseudomonadati</taxon>
        <taxon>Pseudomonadota</taxon>
        <taxon>Alphaproteobacteria</taxon>
        <taxon>Sphingomonadales</taxon>
        <taxon>Erythrobacteraceae</taxon>
        <taxon>Croceibacterium</taxon>
    </lineage>
</organism>
<dbReference type="SUPFAM" id="SSF82866">
    <property type="entry name" value="Multidrug efflux transporter AcrB transmembrane domain"/>
    <property type="match status" value="2"/>
</dbReference>
<comment type="subcellular location">
    <subcellularLocation>
        <location evidence="1 9">Cell inner membrane</location>
        <topology evidence="1 9">Multi-pass membrane protein</topology>
    </subcellularLocation>
</comment>
<dbReference type="AlphaFoldDB" id="A0A6I4TXW9"/>
<reference evidence="12 13" key="1">
    <citation type="submission" date="2019-12" db="EMBL/GenBank/DDBJ databases">
        <title>Genomic-based taxomic classification of the family Erythrobacteraceae.</title>
        <authorList>
            <person name="Xu L."/>
        </authorList>
    </citation>
    <scope>NUCLEOTIDE SEQUENCE [LARGE SCALE GENOMIC DNA]</scope>
    <source>
        <strain evidence="12 13">S36</strain>
    </source>
</reference>
<dbReference type="RefSeq" id="WP_161391204.1">
    <property type="nucleotide sequence ID" value="NZ_JBHSCP010000001.1"/>
</dbReference>
<keyword evidence="8 9" id="KW-0472">Membrane</keyword>
<keyword evidence="5 9" id="KW-0997">Cell inner membrane</keyword>
<dbReference type="FunFam" id="3.30.70.1430:FF:000001">
    <property type="entry name" value="Efflux pump membrane transporter"/>
    <property type="match status" value="1"/>
</dbReference>
<dbReference type="PRINTS" id="PR00702">
    <property type="entry name" value="ACRIFLAVINRP"/>
</dbReference>
<feature type="transmembrane region" description="Helical" evidence="9">
    <location>
        <begin position="538"/>
        <end position="556"/>
    </location>
</feature>
<dbReference type="InterPro" id="IPR027463">
    <property type="entry name" value="AcrB_DN_DC_subdom"/>
</dbReference>
<feature type="transmembrane region" description="Helical" evidence="9">
    <location>
        <begin position="392"/>
        <end position="413"/>
    </location>
</feature>
<evidence type="ECO:0000256" key="4">
    <source>
        <dbReference type="ARBA" id="ARBA00022475"/>
    </source>
</evidence>
<feature type="transmembrane region" description="Helical" evidence="9">
    <location>
        <begin position="340"/>
        <end position="359"/>
    </location>
</feature>
<dbReference type="GO" id="GO:0042910">
    <property type="term" value="F:xenobiotic transmembrane transporter activity"/>
    <property type="evidence" value="ECO:0007669"/>
    <property type="project" value="TreeGrafter"/>
</dbReference>
<dbReference type="InterPro" id="IPR004764">
    <property type="entry name" value="MdtF-like"/>
</dbReference>
<comment type="caution">
    <text evidence="12">The sequence shown here is derived from an EMBL/GenBank/DDBJ whole genome shotgun (WGS) entry which is preliminary data.</text>
</comment>
<feature type="transmembrane region" description="Helical" evidence="9">
    <location>
        <begin position="1002"/>
        <end position="1024"/>
    </location>
</feature>
<dbReference type="InterPro" id="IPR000731">
    <property type="entry name" value="SSD"/>
</dbReference>
<name>A0A6I4TXW9_9SPHN</name>
<evidence type="ECO:0000256" key="7">
    <source>
        <dbReference type="ARBA" id="ARBA00022989"/>
    </source>
</evidence>
<feature type="transmembrane region" description="Helical" evidence="9">
    <location>
        <begin position="12"/>
        <end position="30"/>
    </location>
</feature>
<dbReference type="PANTHER" id="PTHR32063">
    <property type="match status" value="1"/>
</dbReference>
<evidence type="ECO:0000256" key="3">
    <source>
        <dbReference type="ARBA" id="ARBA00022448"/>
    </source>
</evidence>
<protein>
    <recommendedName>
        <fullName evidence="9">Efflux pump membrane transporter</fullName>
    </recommendedName>
</protein>
<comment type="similarity">
    <text evidence="2 9">Belongs to the resistance-nodulation-cell division (RND) (TC 2.A.6) family.</text>
</comment>
<feature type="transmembrane region" description="Helical" evidence="9">
    <location>
        <begin position="470"/>
        <end position="497"/>
    </location>
</feature>
<dbReference type="EMBL" id="WTYJ01000002">
    <property type="protein sequence ID" value="MXO99488.1"/>
    <property type="molecule type" value="Genomic_DNA"/>
</dbReference>
<dbReference type="NCBIfam" id="NF000282">
    <property type="entry name" value="RND_permease_1"/>
    <property type="match status" value="1"/>
</dbReference>
<keyword evidence="3 9" id="KW-0813">Transport</keyword>
<accession>A0A6I4TXW9</accession>
<keyword evidence="6 9" id="KW-0812">Transmembrane</keyword>
<dbReference type="GO" id="GO:0015562">
    <property type="term" value="F:efflux transmembrane transporter activity"/>
    <property type="evidence" value="ECO:0007669"/>
    <property type="project" value="InterPro"/>
</dbReference>
<evidence type="ECO:0000259" key="11">
    <source>
        <dbReference type="PROSITE" id="PS50156"/>
    </source>
</evidence>
<evidence type="ECO:0000256" key="2">
    <source>
        <dbReference type="ARBA" id="ARBA00010942"/>
    </source>
</evidence>
<dbReference type="SUPFAM" id="SSF82714">
    <property type="entry name" value="Multidrug efflux transporter AcrB TolC docking domain, DN and DC subdomains"/>
    <property type="match status" value="2"/>
</dbReference>
<dbReference type="Gene3D" id="3.30.2090.10">
    <property type="entry name" value="Multidrug efflux transporter AcrB TolC docking domain, DN and DC subdomains"/>
    <property type="match status" value="2"/>
</dbReference>
<sequence>MPRFFIDRPVFAWVVAIGIILMGLIAIPQLPVARYPVIAPPTISITATYPGATPKNMTDSVVSLIERELSSVKNMLYFESSTDTSGTATITATFQPGTDPELAQVDVQNRLKTAEPRLPQVVRQTGVMVEAASSDFLALVNIESSDPEVDETLLGDYAARNVVEELKRVPGVGRVQLFASERAMRIWVDPAKLLSFGLSMSDVTAAIASQNRQIAPGALGGAPTLEETRVTVPLTVEGQLQTPEEFERIILRADTSGSDVTLADIARVELGAQTFSFATRSNGKPVAMVAVQLAPGANAVSTSAAVAERMEELSRSMPAGISYRIPFDTAPFVKISIEKVVMTLLEAMVLVFLVMFLFLQKVRYTLIPAIVAPIALLGTFAIMLASGFSVNVLTMFGMVLAIGIIVDDAIVVVENVERIMAEEGLPPKEATKKAMKEITGAVIGITLVLTAVFIPMALASGSVGAIYRQFTMSMAVSILFSAFLALTLTPALCATLLKPIHGHEEKKGFFGWFDRHFGRMTKGYENWVTRLLKRGGRMMAGFAVVVALLAVGFVNLPSGFVPEEDQGYYMTIFQMPADATTGRTKEALNVLENHNKQRPAVADTIGILGYGAAGSGPNAAMAYVTLKDWSERGDATSAGEVQSAMGATAAIREGTVMSLLPPSIDGLGTSAGFALRLQDRGNRGNDALMAAQGQLIALAAQSKIVSNVYPEGLPPGSSVKLEIDRQKAQVMGVSYDAIADTVSAAMGSSYVNDFPNDGRLQQVIVQADASARMKLDDVLKLYVRNSAGGSVPLSEVVIPRWENAPLQLVRYNGYPAVRISGMAAPGYSSGDALTEMERLVEQLPAGFEVEWTGVSLQEKTSGNESTMLLVLSMMVVFLVLAALYESWAIPLSVMLVVPLGLIGSVAAVMLAGMPNDVFFKVGMITIIGLSAKNAILIVEFAKAAREGGMSIVESAIHAAKLRLRPIIMTSLAFTLGVVPLMIASGASSETQRAIGTGVFGGMITGTVLAVFFVPVFFVVVLSLAERIGGKRKPDQEEQSAIADHSAPEGSHA</sequence>
<feature type="region of interest" description="Disordered" evidence="10">
    <location>
        <begin position="1032"/>
        <end position="1052"/>
    </location>
</feature>
<feature type="transmembrane region" description="Helical" evidence="9">
    <location>
        <begin position="891"/>
        <end position="911"/>
    </location>
</feature>
<dbReference type="Gene3D" id="3.30.70.1320">
    <property type="entry name" value="Multidrug efflux transporter AcrB pore domain like"/>
    <property type="match status" value="1"/>
</dbReference>
<feature type="domain" description="SSD" evidence="11">
    <location>
        <begin position="364"/>
        <end position="495"/>
    </location>
</feature>
<evidence type="ECO:0000256" key="1">
    <source>
        <dbReference type="ARBA" id="ARBA00004429"/>
    </source>
</evidence>
<dbReference type="Gene3D" id="3.30.70.1440">
    <property type="entry name" value="Multidrug efflux transporter AcrB pore domain"/>
    <property type="match status" value="1"/>
</dbReference>
<evidence type="ECO:0000256" key="9">
    <source>
        <dbReference type="RuleBase" id="RU364070"/>
    </source>
</evidence>
<dbReference type="NCBIfam" id="TIGR00915">
    <property type="entry name" value="2A0602"/>
    <property type="match status" value="1"/>
</dbReference>
<feature type="transmembrane region" description="Helical" evidence="9">
    <location>
        <begin position="917"/>
        <end position="940"/>
    </location>
</feature>
<dbReference type="Gene3D" id="1.20.1640.10">
    <property type="entry name" value="Multidrug efflux transporter AcrB transmembrane domain"/>
    <property type="match status" value="2"/>
</dbReference>
<keyword evidence="7 9" id="KW-1133">Transmembrane helix</keyword>
<dbReference type="Gene3D" id="3.30.70.1430">
    <property type="entry name" value="Multidrug efflux transporter AcrB pore domain"/>
    <property type="match status" value="2"/>
</dbReference>
<feature type="transmembrane region" description="Helical" evidence="9">
    <location>
        <begin position="866"/>
        <end position="884"/>
    </location>
</feature>
<dbReference type="PROSITE" id="PS50156">
    <property type="entry name" value="SSD"/>
    <property type="match status" value="1"/>
</dbReference>
<dbReference type="SUPFAM" id="SSF82693">
    <property type="entry name" value="Multidrug efflux transporter AcrB pore domain, PN1, PN2, PC1 and PC2 subdomains"/>
    <property type="match status" value="4"/>
</dbReference>
<dbReference type="InterPro" id="IPR001036">
    <property type="entry name" value="Acrflvin-R"/>
</dbReference>
<keyword evidence="4" id="KW-1003">Cell membrane</keyword>
<evidence type="ECO:0000313" key="13">
    <source>
        <dbReference type="Proteomes" id="UP000469430"/>
    </source>
</evidence>
<evidence type="ECO:0000256" key="8">
    <source>
        <dbReference type="ARBA" id="ARBA00023136"/>
    </source>
</evidence>
<evidence type="ECO:0000256" key="6">
    <source>
        <dbReference type="ARBA" id="ARBA00022692"/>
    </source>
</evidence>
<dbReference type="PANTHER" id="PTHR32063:SF10">
    <property type="entry name" value="EFFLUX PUMP MEMBRANE TRANSPORTER"/>
    <property type="match status" value="1"/>
</dbReference>